<dbReference type="OrthoDB" id="9811314at2"/>
<name>A0A318XJV3_9FIRM</name>
<dbReference type="Gene3D" id="3.30.830.10">
    <property type="entry name" value="Metalloenzyme, LuxS/M16 peptidase-like"/>
    <property type="match status" value="2"/>
</dbReference>
<dbReference type="InterPro" id="IPR007863">
    <property type="entry name" value="Peptidase_M16_C"/>
</dbReference>
<proteinExistence type="inferred from homology"/>
<protein>
    <submittedName>
        <fullName evidence="6">Putative Zn-dependent peptidase</fullName>
    </submittedName>
</protein>
<dbReference type="Pfam" id="PF00675">
    <property type="entry name" value="Peptidase_M16"/>
    <property type="match status" value="1"/>
</dbReference>
<dbReference type="AlphaFoldDB" id="A0A318XJV3"/>
<evidence type="ECO:0000259" key="4">
    <source>
        <dbReference type="Pfam" id="PF00675"/>
    </source>
</evidence>
<keyword evidence="3" id="KW-0812">Transmembrane</keyword>
<dbReference type="GO" id="GO:0046872">
    <property type="term" value="F:metal ion binding"/>
    <property type="evidence" value="ECO:0007669"/>
    <property type="project" value="InterPro"/>
</dbReference>
<dbReference type="Proteomes" id="UP000248132">
    <property type="component" value="Unassembled WGS sequence"/>
</dbReference>
<dbReference type="InterPro" id="IPR011765">
    <property type="entry name" value="Pept_M16_N"/>
</dbReference>
<dbReference type="GO" id="GO:0006508">
    <property type="term" value="P:proteolysis"/>
    <property type="evidence" value="ECO:0007669"/>
    <property type="project" value="InterPro"/>
</dbReference>
<comment type="caution">
    <text evidence="6">The sequence shown here is derived from an EMBL/GenBank/DDBJ whole genome shotgun (WGS) entry which is preliminary data.</text>
</comment>
<dbReference type="PROSITE" id="PS00143">
    <property type="entry name" value="INSULINASE"/>
    <property type="match status" value="1"/>
</dbReference>
<accession>A0A318XJV3</accession>
<dbReference type="RefSeq" id="WP_110461961.1">
    <property type="nucleotide sequence ID" value="NZ_QKMR01000010.1"/>
</dbReference>
<evidence type="ECO:0000256" key="1">
    <source>
        <dbReference type="ARBA" id="ARBA00007261"/>
    </source>
</evidence>
<keyword evidence="3" id="KW-0472">Membrane</keyword>
<keyword evidence="7" id="KW-1185">Reference proteome</keyword>
<feature type="domain" description="Peptidase M16 N-terminal" evidence="4">
    <location>
        <begin position="13"/>
        <end position="159"/>
    </location>
</feature>
<evidence type="ECO:0000256" key="2">
    <source>
        <dbReference type="RuleBase" id="RU004447"/>
    </source>
</evidence>
<organism evidence="6 7">
    <name type="scientific">Ruminiclostridium sufflavum DSM 19573</name>
    <dbReference type="NCBI Taxonomy" id="1121337"/>
    <lineage>
        <taxon>Bacteria</taxon>
        <taxon>Bacillati</taxon>
        <taxon>Bacillota</taxon>
        <taxon>Clostridia</taxon>
        <taxon>Eubacteriales</taxon>
        <taxon>Oscillospiraceae</taxon>
        <taxon>Ruminiclostridium</taxon>
    </lineage>
</organism>
<dbReference type="EMBL" id="QKMR01000010">
    <property type="protein sequence ID" value="PYG87555.1"/>
    <property type="molecule type" value="Genomic_DNA"/>
</dbReference>
<evidence type="ECO:0000313" key="6">
    <source>
        <dbReference type="EMBL" id="PYG87555.1"/>
    </source>
</evidence>
<evidence type="ECO:0000259" key="5">
    <source>
        <dbReference type="Pfam" id="PF05193"/>
    </source>
</evidence>
<reference evidence="6 7" key="1">
    <citation type="submission" date="2018-06" db="EMBL/GenBank/DDBJ databases">
        <title>Genomic Encyclopedia of Type Strains, Phase I: the one thousand microbial genomes (KMG-I) project.</title>
        <authorList>
            <person name="Kyrpides N."/>
        </authorList>
    </citation>
    <scope>NUCLEOTIDE SEQUENCE [LARGE SCALE GENOMIC DNA]</scope>
    <source>
        <strain evidence="6 7">DSM 19573</strain>
    </source>
</reference>
<gene>
    <name evidence="6" type="ORF">LY28_01923</name>
</gene>
<feature type="transmembrane region" description="Helical" evidence="3">
    <location>
        <begin position="280"/>
        <end position="304"/>
    </location>
</feature>
<dbReference type="GO" id="GO:0004222">
    <property type="term" value="F:metalloendopeptidase activity"/>
    <property type="evidence" value="ECO:0007669"/>
    <property type="project" value="InterPro"/>
</dbReference>
<evidence type="ECO:0000256" key="3">
    <source>
        <dbReference type="SAM" id="Phobius"/>
    </source>
</evidence>
<dbReference type="InterPro" id="IPR001431">
    <property type="entry name" value="Pept_M16_Zn_BS"/>
</dbReference>
<dbReference type="InterPro" id="IPR050361">
    <property type="entry name" value="MPP/UQCRC_Complex"/>
</dbReference>
<keyword evidence="3" id="KW-1133">Transmembrane helix</keyword>
<feature type="domain" description="Peptidase M16 C-terminal" evidence="5">
    <location>
        <begin position="165"/>
        <end position="340"/>
    </location>
</feature>
<dbReference type="PANTHER" id="PTHR11851">
    <property type="entry name" value="METALLOPROTEASE"/>
    <property type="match status" value="1"/>
</dbReference>
<dbReference type="SUPFAM" id="SSF63411">
    <property type="entry name" value="LuxS/MPP-like metallohydrolase"/>
    <property type="match status" value="2"/>
</dbReference>
<evidence type="ECO:0000313" key="7">
    <source>
        <dbReference type="Proteomes" id="UP000248132"/>
    </source>
</evidence>
<comment type="similarity">
    <text evidence="1 2">Belongs to the peptidase M16 family.</text>
</comment>
<dbReference type="PANTHER" id="PTHR11851:SF49">
    <property type="entry name" value="MITOCHONDRIAL-PROCESSING PEPTIDASE SUBUNIT ALPHA"/>
    <property type="match status" value="1"/>
</dbReference>
<dbReference type="InterPro" id="IPR011249">
    <property type="entry name" value="Metalloenz_LuxS/M16"/>
</dbReference>
<dbReference type="FunFam" id="3.30.830.10:FF:000008">
    <property type="entry name" value="Mitochondrial-processing peptidase subunit beta"/>
    <property type="match status" value="1"/>
</dbReference>
<dbReference type="Pfam" id="PF05193">
    <property type="entry name" value="Peptidase_M16_C"/>
    <property type="match status" value="1"/>
</dbReference>
<sequence length="413" mass="47222">MFKKIMLKNGVRLVYENIPYVRSVSVGIWVGTGSRSEDLNNNGISHFIEHMLFKGTANRSAKEIAETIDAIGGQINAFTGKECTCYYTKTLDTHLNIALDVLTDMYFNSKFEAADINTEKKVVIEEISMYEDTPEELVHDIFSEMVWHGNSLGYPILGTQECISKFNKKMIKQYMKEYYTPYNTVISVAGNFDERELTEIITKYFGDWNYKGSFNLEYSPVEYKIDKDIRRKETEQIHLCMGFEGIRHGDDSIYPLLALNNILGGGMSSRLFQNIREKKGLVYSIYSYPSTYMGAGLFMIYAGMNPEYLQKVVDLTKKEINILTKNGITQDELNKSKDQLKGSYILGLESIGSRMNSIGKSELMLGKIETPEEVIEKMDNIKIDDVYQIIEKIFKYEKMSISAVGNLKNEIIL</sequence>